<dbReference type="RefSeq" id="WP_289412996.1">
    <property type="nucleotide sequence ID" value="NZ_JAQIBD010000001.1"/>
</dbReference>
<keyword evidence="3" id="KW-1185">Reference proteome</keyword>
<dbReference type="PROSITE" id="PS51186">
    <property type="entry name" value="GNAT"/>
    <property type="match status" value="1"/>
</dbReference>
<sequence>MQIDFALHSDLQKLLEIENNTFDKNSYPLSRRNFLYHIKKKQILVVKIDSKVVGYLLFFTYTKSWRIYSIAISTEFRQKGLGSALITYLKSYAAKKVKHILLEVKTTNSQALYFYQLLGFQPLKLLKDYYPDGDGIKMILEI</sequence>
<evidence type="ECO:0000313" key="3">
    <source>
        <dbReference type="Proteomes" id="UP001169069"/>
    </source>
</evidence>
<evidence type="ECO:0000313" key="2">
    <source>
        <dbReference type="EMBL" id="MDM5271507.1"/>
    </source>
</evidence>
<evidence type="ECO:0000259" key="1">
    <source>
        <dbReference type="PROSITE" id="PS51186"/>
    </source>
</evidence>
<dbReference type="PANTHER" id="PTHR47542:SF2">
    <property type="entry name" value="ACYL-COA N-ACYLTRANSFERASES (NAT) SUPERFAMILY PROTEIN"/>
    <property type="match status" value="1"/>
</dbReference>
<dbReference type="EMBL" id="JAQIBD010000001">
    <property type="protein sequence ID" value="MDM5271507.1"/>
    <property type="molecule type" value="Genomic_DNA"/>
</dbReference>
<dbReference type="SUPFAM" id="SSF55729">
    <property type="entry name" value="Acyl-CoA N-acyltransferases (Nat)"/>
    <property type="match status" value="1"/>
</dbReference>
<dbReference type="Gene3D" id="3.40.630.30">
    <property type="match status" value="1"/>
</dbReference>
<name>A0ABT7QXJ0_9BACT</name>
<comment type="caution">
    <text evidence="2">The sequence shown here is derived from an EMBL/GenBank/DDBJ whole genome shotgun (WGS) entry which is preliminary data.</text>
</comment>
<proteinExistence type="predicted"/>
<dbReference type="Pfam" id="PF00583">
    <property type="entry name" value="Acetyltransf_1"/>
    <property type="match status" value="1"/>
</dbReference>
<dbReference type="CDD" id="cd04301">
    <property type="entry name" value="NAT_SF"/>
    <property type="match status" value="1"/>
</dbReference>
<dbReference type="InterPro" id="IPR000182">
    <property type="entry name" value="GNAT_dom"/>
</dbReference>
<dbReference type="InterPro" id="IPR016181">
    <property type="entry name" value="Acyl_CoA_acyltransferase"/>
</dbReference>
<organism evidence="2 3">
    <name type="scientific">Sulfurovum zhangzhouensis</name>
    <dbReference type="NCBI Taxonomy" id="3019067"/>
    <lineage>
        <taxon>Bacteria</taxon>
        <taxon>Pseudomonadati</taxon>
        <taxon>Campylobacterota</taxon>
        <taxon>Epsilonproteobacteria</taxon>
        <taxon>Campylobacterales</taxon>
        <taxon>Sulfurovaceae</taxon>
        <taxon>Sulfurovum</taxon>
    </lineage>
</organism>
<dbReference type="Proteomes" id="UP001169069">
    <property type="component" value="Unassembled WGS sequence"/>
</dbReference>
<accession>A0ABT7QXJ0</accession>
<reference evidence="2" key="1">
    <citation type="submission" date="2023-01" db="EMBL/GenBank/DDBJ databases">
        <title>Sulfurovum sp. zt1-1 genome assembly.</title>
        <authorList>
            <person name="Wang J."/>
        </authorList>
    </citation>
    <scope>NUCLEOTIDE SEQUENCE</scope>
    <source>
        <strain evidence="2">Zt1-1</strain>
    </source>
</reference>
<feature type="domain" description="N-acetyltransferase" evidence="1">
    <location>
        <begin position="1"/>
        <end position="142"/>
    </location>
</feature>
<dbReference type="PANTHER" id="PTHR47542">
    <property type="entry name" value="ACYL-COA N-ACYLTRANSFERASES (NAT) SUPERFAMILY PROTEIN"/>
    <property type="match status" value="1"/>
</dbReference>
<gene>
    <name evidence="2" type="ORF">PGH07_04900</name>
</gene>
<protein>
    <submittedName>
        <fullName evidence="2">N-acetyltransferase</fullName>
    </submittedName>
</protein>